<feature type="transmembrane region" description="Helical" evidence="1">
    <location>
        <begin position="222"/>
        <end position="244"/>
    </location>
</feature>
<feature type="domain" description="EamA" evidence="2">
    <location>
        <begin position="4"/>
        <end position="135"/>
    </location>
</feature>
<feature type="transmembrane region" description="Helical" evidence="1">
    <location>
        <begin position="279"/>
        <end position="298"/>
    </location>
</feature>
<dbReference type="RefSeq" id="WP_263529864.1">
    <property type="nucleotide sequence ID" value="NZ_JAOVZB010000002.1"/>
</dbReference>
<name>A0ABT2YRG3_9GAMM</name>
<dbReference type="SUPFAM" id="SSF103481">
    <property type="entry name" value="Multidrug resistance efflux transporter EmrE"/>
    <property type="match status" value="1"/>
</dbReference>
<sequence>MMFYIGLGIFVNCIWGTAFLIPHILEDTNPTVIALGRYFSYGILSLLIMFFARKHWQGLTNKQWLFAFLFGFVGNFGYYLLLASSIHFGGIVTTSLIIGILPVSLLITGNFLERNIPFRRLLLPILLILSGMLALSVQHKTGTHLAENYLVGSLLAFGALVMWTYFGVGNARFLKHNSEITSNTWALAIGIGCLLQCLISLPFIMIFTDWFSVLFSKPSSSLWSLLGISLFLGVIVSWWAAVLWNRASRNLPIGLCGQLLVFETLSSLTYGFIADWRLPETMEFISIFLVVSGVFIVLRNKW</sequence>
<accession>A0ABT2YRG3</accession>
<feature type="transmembrane region" description="Helical" evidence="1">
    <location>
        <begin position="149"/>
        <end position="173"/>
    </location>
</feature>
<dbReference type="InterPro" id="IPR000620">
    <property type="entry name" value="EamA_dom"/>
</dbReference>
<keyword evidence="1" id="KW-0812">Transmembrane</keyword>
<dbReference type="Pfam" id="PF00892">
    <property type="entry name" value="EamA"/>
    <property type="match status" value="1"/>
</dbReference>
<evidence type="ECO:0000256" key="1">
    <source>
        <dbReference type="SAM" id="Phobius"/>
    </source>
</evidence>
<feature type="transmembrane region" description="Helical" evidence="1">
    <location>
        <begin position="64"/>
        <end position="82"/>
    </location>
</feature>
<feature type="transmembrane region" description="Helical" evidence="1">
    <location>
        <begin position="121"/>
        <end position="137"/>
    </location>
</feature>
<keyword evidence="1" id="KW-0472">Membrane</keyword>
<reference evidence="3 4" key="1">
    <citation type="submission" date="2022-10" db="EMBL/GenBank/DDBJ databases">
        <title>Marinomonas transparenta sp. nov. and Marinomonas sargassi sp. nov., isolated from marine alga (Sargassum natans (L.) Gaillon).</title>
        <authorList>
            <person name="Wang Y."/>
        </authorList>
    </citation>
    <scope>NUCLEOTIDE SEQUENCE [LARGE SCALE GENOMIC DNA]</scope>
    <source>
        <strain evidence="3 4">C2222</strain>
    </source>
</reference>
<feature type="transmembrane region" description="Helical" evidence="1">
    <location>
        <begin position="251"/>
        <end position="273"/>
    </location>
</feature>
<proteinExistence type="predicted"/>
<feature type="transmembrane region" description="Helical" evidence="1">
    <location>
        <begin position="31"/>
        <end position="52"/>
    </location>
</feature>
<organism evidence="3 4">
    <name type="scientific">Marinomonas sargassi</name>
    <dbReference type="NCBI Taxonomy" id="2984494"/>
    <lineage>
        <taxon>Bacteria</taxon>
        <taxon>Pseudomonadati</taxon>
        <taxon>Pseudomonadota</taxon>
        <taxon>Gammaproteobacteria</taxon>
        <taxon>Oceanospirillales</taxon>
        <taxon>Oceanospirillaceae</taxon>
        <taxon>Marinomonas</taxon>
    </lineage>
</organism>
<feature type="transmembrane region" description="Helical" evidence="1">
    <location>
        <begin position="7"/>
        <end position="25"/>
    </location>
</feature>
<dbReference type="EMBL" id="JAOVZB010000002">
    <property type="protein sequence ID" value="MCV2402484.1"/>
    <property type="molecule type" value="Genomic_DNA"/>
</dbReference>
<dbReference type="Proteomes" id="UP001209713">
    <property type="component" value="Unassembled WGS sequence"/>
</dbReference>
<keyword evidence="1" id="KW-1133">Transmembrane helix</keyword>
<evidence type="ECO:0000313" key="3">
    <source>
        <dbReference type="EMBL" id="MCV2402484.1"/>
    </source>
</evidence>
<gene>
    <name evidence="3" type="ORF">OFY17_06215</name>
</gene>
<feature type="transmembrane region" description="Helical" evidence="1">
    <location>
        <begin position="185"/>
        <end position="207"/>
    </location>
</feature>
<dbReference type="InterPro" id="IPR037185">
    <property type="entry name" value="EmrE-like"/>
</dbReference>
<protein>
    <submittedName>
        <fullName evidence="3">DMT family transporter</fullName>
    </submittedName>
</protein>
<evidence type="ECO:0000259" key="2">
    <source>
        <dbReference type="Pfam" id="PF00892"/>
    </source>
</evidence>
<feature type="transmembrane region" description="Helical" evidence="1">
    <location>
        <begin position="88"/>
        <end position="109"/>
    </location>
</feature>
<comment type="caution">
    <text evidence="3">The sequence shown here is derived from an EMBL/GenBank/DDBJ whole genome shotgun (WGS) entry which is preliminary data.</text>
</comment>
<evidence type="ECO:0000313" key="4">
    <source>
        <dbReference type="Proteomes" id="UP001209713"/>
    </source>
</evidence>
<keyword evidence="4" id="KW-1185">Reference proteome</keyword>